<dbReference type="RefSeq" id="WP_143157327.1">
    <property type="nucleotide sequence ID" value="NZ_FQUO01000010.1"/>
</dbReference>
<reference evidence="1 2" key="1">
    <citation type="submission" date="2016-11" db="EMBL/GenBank/DDBJ databases">
        <authorList>
            <person name="Jaros S."/>
            <person name="Januszkiewicz K."/>
            <person name="Wedrychowicz H."/>
        </authorList>
    </citation>
    <scope>NUCLEOTIDE SEQUENCE [LARGE SCALE GENOMIC DNA]</scope>
    <source>
        <strain evidence="1 2">DSM 26897</strain>
    </source>
</reference>
<protein>
    <submittedName>
        <fullName evidence="1">Uncharacterized protein</fullName>
    </submittedName>
</protein>
<gene>
    <name evidence="1" type="ORF">SAMN05444008_11047</name>
</gene>
<dbReference type="EMBL" id="FQUO01000010">
    <property type="protein sequence ID" value="SHF61126.1"/>
    <property type="molecule type" value="Genomic_DNA"/>
</dbReference>
<evidence type="ECO:0000313" key="1">
    <source>
        <dbReference type="EMBL" id="SHF61126.1"/>
    </source>
</evidence>
<accession>A0A1M5D2E6</accession>
<organism evidence="1 2">
    <name type="scientific">Cnuella takakiae</name>
    <dbReference type="NCBI Taxonomy" id="1302690"/>
    <lineage>
        <taxon>Bacteria</taxon>
        <taxon>Pseudomonadati</taxon>
        <taxon>Bacteroidota</taxon>
        <taxon>Chitinophagia</taxon>
        <taxon>Chitinophagales</taxon>
        <taxon>Chitinophagaceae</taxon>
        <taxon>Cnuella</taxon>
    </lineage>
</organism>
<name>A0A1M5D2E6_9BACT</name>
<keyword evidence="2" id="KW-1185">Reference proteome</keyword>
<dbReference type="OrthoDB" id="639802at2"/>
<proteinExistence type="predicted"/>
<dbReference type="AlphaFoldDB" id="A0A1M5D2E6"/>
<evidence type="ECO:0000313" key="2">
    <source>
        <dbReference type="Proteomes" id="UP000184368"/>
    </source>
</evidence>
<sequence>MSRNLPAIPEHQLALLKQRIEHTWGRRINISADCERLHSHIVQVTGQSISPNTLRRIFGFLETKGGPSLHSKGILARYCGYDSWELLVDTGRNEKFPVEPIFQDALFYLDFFGIEVKHEGDINYHNACRKIAKRILASEPLFNKLAEPLAMHKTAQVFFYERFPWPDGLAAPYYQRGIRLYLQYKRTREAQLFGNSLLFLSALLCNNQANAAAAINRIAGIVCPPGMHHFITARRLGSLILYKKLYSGEDYSAELEQVHRLAKHTGVPEKVGFWRFPYFHFMIADYLNLAGLFADSHQVVASFVPTYGNKYVIEQGYLEAWEVVRHIALHERDPEKYRRWFEQFNQWDHLDFLFHKFYRLQALTIYCRLSGARQVKKRLQEKQDLVQNTGFVFFDVHERDMNA</sequence>
<dbReference type="Proteomes" id="UP000184368">
    <property type="component" value="Unassembled WGS sequence"/>
</dbReference>